<dbReference type="EMBL" id="KE344683">
    <property type="protein sequence ID" value="EXB75675.1"/>
    <property type="molecule type" value="Genomic_DNA"/>
</dbReference>
<dbReference type="InterPro" id="IPR035513">
    <property type="entry name" value="Invertase/methylesterase_inhib"/>
</dbReference>
<dbReference type="SUPFAM" id="SSF101148">
    <property type="entry name" value="Plant invertase/pectin methylesterase inhibitor"/>
    <property type="match status" value="1"/>
</dbReference>
<evidence type="ECO:0000313" key="2">
    <source>
        <dbReference type="Proteomes" id="UP000030645"/>
    </source>
</evidence>
<reference evidence="2" key="1">
    <citation type="submission" date="2013-01" db="EMBL/GenBank/DDBJ databases">
        <title>Draft Genome Sequence of a Mulberry Tree, Morus notabilis C.K. Schneid.</title>
        <authorList>
            <person name="He N."/>
            <person name="Zhao S."/>
        </authorList>
    </citation>
    <scope>NUCLEOTIDE SEQUENCE</scope>
</reference>
<organism evidence="1 2">
    <name type="scientific">Morus notabilis</name>
    <dbReference type="NCBI Taxonomy" id="981085"/>
    <lineage>
        <taxon>Eukaryota</taxon>
        <taxon>Viridiplantae</taxon>
        <taxon>Streptophyta</taxon>
        <taxon>Embryophyta</taxon>
        <taxon>Tracheophyta</taxon>
        <taxon>Spermatophyta</taxon>
        <taxon>Magnoliopsida</taxon>
        <taxon>eudicotyledons</taxon>
        <taxon>Gunneridae</taxon>
        <taxon>Pentapetalae</taxon>
        <taxon>rosids</taxon>
        <taxon>fabids</taxon>
        <taxon>Rosales</taxon>
        <taxon>Moraceae</taxon>
        <taxon>Moreae</taxon>
        <taxon>Morus</taxon>
    </lineage>
</organism>
<keyword evidence="2" id="KW-1185">Reference proteome</keyword>
<proteinExistence type="predicted"/>
<name>W9RIR3_9ROSA</name>
<gene>
    <name evidence="1" type="ORF">L484_026153</name>
</gene>
<sequence>MMMIRDDLGRLAHIMVDLVLSKATETLDYIRSLLKQEQDPELEKSFAYYAELYIPVVKNSLPQANAATKTSLISQTNLLLL</sequence>
<dbReference type="AlphaFoldDB" id="W9RIR3"/>
<evidence type="ECO:0000313" key="1">
    <source>
        <dbReference type="EMBL" id="EXB75675.1"/>
    </source>
</evidence>
<dbReference type="Proteomes" id="UP000030645">
    <property type="component" value="Unassembled WGS sequence"/>
</dbReference>
<dbReference type="Gene3D" id="1.20.140.40">
    <property type="entry name" value="Invertase/pectin methylesterase inhibitor family protein"/>
    <property type="match status" value="1"/>
</dbReference>
<protein>
    <submittedName>
        <fullName evidence="1">Uncharacterized protein</fullName>
    </submittedName>
</protein>
<accession>W9RIR3</accession>